<protein>
    <recommendedName>
        <fullName evidence="2">aldehyde dehydrogenase (NAD(+))</fullName>
        <ecNumber evidence="2">1.2.1.3</ecNumber>
    </recommendedName>
</protein>
<gene>
    <name evidence="6" type="ORF">D0867_16012</name>
</gene>
<dbReference type="PANTHER" id="PTHR11699">
    <property type="entry name" value="ALDEHYDE DEHYDROGENASE-RELATED"/>
    <property type="match status" value="1"/>
</dbReference>
<dbReference type="GO" id="GO:0004029">
    <property type="term" value="F:aldehyde dehydrogenase (NAD+) activity"/>
    <property type="evidence" value="ECO:0007669"/>
    <property type="project" value="UniProtKB-EC"/>
</dbReference>
<evidence type="ECO:0000256" key="3">
    <source>
        <dbReference type="ARBA" id="ARBA00049194"/>
    </source>
</evidence>
<evidence type="ECO:0000256" key="2">
    <source>
        <dbReference type="ARBA" id="ARBA00024226"/>
    </source>
</evidence>
<sequence>MAEKITTISPSTNKPIVERNGPTDAEFQQIPKTAHQAFLKYRQTSLADRKQIVAKALQNITARQDELAREITEQMGRPIGYPLKEVNTAVSRCEYLLKIADKAFEDTPGEPQEGFNRYVRKVPLGPVLILFPWNYPYLTLVNSLIPALLSGNSVILKPSPQTPLIAERMQEVFVQAGLDKDV</sequence>
<reference evidence="6 7" key="1">
    <citation type="journal article" date="2018" name="BMC Genomics">
        <title>Genomic evidence for intraspecific hybridization in a clonal and extremely halotolerant yeast.</title>
        <authorList>
            <person name="Gostincar C."/>
            <person name="Stajich J.E."/>
            <person name="Zupancic J."/>
            <person name="Zalar P."/>
            <person name="Gunde-Cimerman N."/>
        </authorList>
    </citation>
    <scope>NUCLEOTIDE SEQUENCE [LARGE SCALE GENOMIC DNA]</scope>
    <source>
        <strain evidence="6 7">EXF-6669</strain>
    </source>
</reference>
<feature type="non-terminal residue" evidence="6">
    <location>
        <position position="182"/>
    </location>
</feature>
<dbReference type="InterPro" id="IPR015590">
    <property type="entry name" value="Aldehyde_DH_dom"/>
</dbReference>
<dbReference type="InterPro" id="IPR016162">
    <property type="entry name" value="Ald_DH_N"/>
</dbReference>
<evidence type="ECO:0000256" key="1">
    <source>
        <dbReference type="ARBA" id="ARBA00009986"/>
    </source>
</evidence>
<comment type="catalytic activity">
    <reaction evidence="3">
        <text>an aldehyde + NAD(+) + H2O = a carboxylate + NADH + 2 H(+)</text>
        <dbReference type="Rhea" id="RHEA:16185"/>
        <dbReference type="ChEBI" id="CHEBI:15377"/>
        <dbReference type="ChEBI" id="CHEBI:15378"/>
        <dbReference type="ChEBI" id="CHEBI:17478"/>
        <dbReference type="ChEBI" id="CHEBI:29067"/>
        <dbReference type="ChEBI" id="CHEBI:57540"/>
        <dbReference type="ChEBI" id="CHEBI:57945"/>
        <dbReference type="EC" id="1.2.1.3"/>
    </reaction>
</comment>
<dbReference type="Gene3D" id="3.40.605.10">
    <property type="entry name" value="Aldehyde Dehydrogenase, Chain A, domain 1"/>
    <property type="match status" value="1"/>
</dbReference>
<dbReference type="OrthoDB" id="310895at2759"/>
<feature type="domain" description="Aldehyde dehydrogenase" evidence="5">
    <location>
        <begin position="3"/>
        <end position="182"/>
    </location>
</feature>
<evidence type="ECO:0000313" key="7">
    <source>
        <dbReference type="Proteomes" id="UP000271337"/>
    </source>
</evidence>
<dbReference type="InterPro" id="IPR016161">
    <property type="entry name" value="Ald_DH/histidinol_DH"/>
</dbReference>
<comment type="caution">
    <text evidence="6">The sequence shown here is derived from an EMBL/GenBank/DDBJ whole genome shotgun (WGS) entry which is preliminary data.</text>
</comment>
<dbReference type="AlphaFoldDB" id="A0A3M6X165"/>
<dbReference type="Proteomes" id="UP000271337">
    <property type="component" value="Unassembled WGS sequence"/>
</dbReference>
<accession>A0A3M6X165</accession>
<comment type="similarity">
    <text evidence="1">Belongs to the aldehyde dehydrogenase family.</text>
</comment>
<name>A0A3M6X165_HORWE</name>
<organism evidence="6 7">
    <name type="scientific">Hortaea werneckii</name>
    <name type="common">Black yeast</name>
    <name type="synonym">Cladosporium werneckii</name>
    <dbReference type="NCBI Taxonomy" id="91943"/>
    <lineage>
        <taxon>Eukaryota</taxon>
        <taxon>Fungi</taxon>
        <taxon>Dikarya</taxon>
        <taxon>Ascomycota</taxon>
        <taxon>Pezizomycotina</taxon>
        <taxon>Dothideomycetes</taxon>
        <taxon>Dothideomycetidae</taxon>
        <taxon>Mycosphaerellales</taxon>
        <taxon>Teratosphaeriaceae</taxon>
        <taxon>Hortaea</taxon>
    </lineage>
</organism>
<dbReference type="SUPFAM" id="SSF53720">
    <property type="entry name" value="ALDH-like"/>
    <property type="match status" value="1"/>
</dbReference>
<proteinExistence type="inferred from homology"/>
<evidence type="ECO:0000313" key="6">
    <source>
        <dbReference type="EMBL" id="RMX84166.1"/>
    </source>
</evidence>
<evidence type="ECO:0000256" key="4">
    <source>
        <dbReference type="SAM" id="MobiDB-lite"/>
    </source>
</evidence>
<dbReference type="Pfam" id="PF00171">
    <property type="entry name" value="Aldedh"/>
    <property type="match status" value="1"/>
</dbReference>
<feature type="compositionally biased region" description="Polar residues" evidence="4">
    <location>
        <begin position="1"/>
        <end position="14"/>
    </location>
</feature>
<evidence type="ECO:0000259" key="5">
    <source>
        <dbReference type="Pfam" id="PF00171"/>
    </source>
</evidence>
<feature type="region of interest" description="Disordered" evidence="4">
    <location>
        <begin position="1"/>
        <end position="21"/>
    </location>
</feature>
<dbReference type="EMBL" id="QWIL01003745">
    <property type="protein sequence ID" value="RMX84166.1"/>
    <property type="molecule type" value="Genomic_DNA"/>
</dbReference>
<dbReference type="EC" id="1.2.1.3" evidence="2"/>